<keyword evidence="4 12" id="KW-0863">Zinc-finger</keyword>
<evidence type="ECO:0000256" key="5">
    <source>
        <dbReference type="ARBA" id="ARBA00022833"/>
    </source>
</evidence>
<evidence type="ECO:0000256" key="9">
    <source>
        <dbReference type="ARBA" id="ARBA00023163"/>
    </source>
</evidence>
<dbReference type="GO" id="GO:0000978">
    <property type="term" value="F:RNA polymerase II cis-regulatory region sequence-specific DNA binding"/>
    <property type="evidence" value="ECO:0007669"/>
    <property type="project" value="TreeGrafter"/>
</dbReference>
<dbReference type="GO" id="GO:0035118">
    <property type="term" value="P:embryonic pectoral fin morphogenesis"/>
    <property type="evidence" value="ECO:0007669"/>
    <property type="project" value="UniProtKB-ARBA"/>
</dbReference>
<keyword evidence="16" id="KW-1185">Reference proteome</keyword>
<keyword evidence="8" id="KW-0010">Activator</keyword>
<name>A0A8C6T5X5_9GOBI</name>
<sequence length="440" mass="47086">AATCSRLDNPGENDSADEQQQLDMNADVFSNANGWQVIPLSVQASSGTSTVTTDSIVGETVKSHQVLSPSSVAVSTQAQQPQQQQYVILIQPQHLIQSGNSLQAIQAGAVSNTANQMFSAPTLTQEGLQNLQIMPNTGPILLRTVGPNGQVSWQTLQIQSHTGAQITLAPVQSIPQLGHTQASTTAAGVSVNTVQIPGIQTINLNSLGNSGLQMHQLQSLPVTIASQPEMRLTLKGEQPLHSSGEILNDGTAVDDAESPPQGRRNRREACTCPFCKDGDGRDPSKKKQHICHIVGCGKIYGKTSHLRAHLRWHTGERPFACSWSFCGKRFTRSDELQRHRRTHTGEKRFACPECPKRFMRSDHLSKHIKTHINKKGASSSTAVSVDAASPAAGSEAGSGAVAAGDHTIVTMETLSAESIARLASNGINMINLHQLNGNSF</sequence>
<dbReference type="Ensembl" id="ENSNMLT00000019023.1">
    <property type="protein sequence ID" value="ENSNMLP00000016908.1"/>
    <property type="gene ID" value="ENSNMLG00000011187.1"/>
</dbReference>
<dbReference type="FunFam" id="3.30.160.60:FF:000026">
    <property type="entry name" value="Transcription factor Sp3"/>
    <property type="match status" value="1"/>
</dbReference>
<keyword evidence="7" id="KW-0238">DNA-binding</keyword>
<dbReference type="FunFam" id="3.30.160.60:FF:000061">
    <property type="entry name" value="Transcription factor Sp3"/>
    <property type="match status" value="1"/>
</dbReference>
<dbReference type="PROSITE" id="PS00028">
    <property type="entry name" value="ZINC_FINGER_C2H2_1"/>
    <property type="match status" value="3"/>
</dbReference>
<feature type="region of interest" description="Disordered" evidence="13">
    <location>
        <begin position="241"/>
        <end position="267"/>
    </location>
</feature>
<dbReference type="AlphaFoldDB" id="A0A8C6T5X5"/>
<dbReference type="GO" id="GO:0005634">
    <property type="term" value="C:nucleus"/>
    <property type="evidence" value="ECO:0007669"/>
    <property type="project" value="UniProtKB-SubCell"/>
</dbReference>
<organism evidence="15 16">
    <name type="scientific">Neogobius melanostomus</name>
    <name type="common">round goby</name>
    <dbReference type="NCBI Taxonomy" id="47308"/>
    <lineage>
        <taxon>Eukaryota</taxon>
        <taxon>Metazoa</taxon>
        <taxon>Chordata</taxon>
        <taxon>Craniata</taxon>
        <taxon>Vertebrata</taxon>
        <taxon>Euteleostomi</taxon>
        <taxon>Actinopterygii</taxon>
        <taxon>Neopterygii</taxon>
        <taxon>Teleostei</taxon>
        <taxon>Neoteleostei</taxon>
        <taxon>Acanthomorphata</taxon>
        <taxon>Gobiaria</taxon>
        <taxon>Gobiiformes</taxon>
        <taxon>Gobioidei</taxon>
        <taxon>Gobiidae</taxon>
        <taxon>Benthophilinae</taxon>
        <taxon>Neogobiini</taxon>
        <taxon>Neogobius</taxon>
    </lineage>
</organism>
<evidence type="ECO:0000256" key="11">
    <source>
        <dbReference type="ARBA" id="ARBA00038409"/>
    </source>
</evidence>
<evidence type="ECO:0000259" key="14">
    <source>
        <dbReference type="PROSITE" id="PS50157"/>
    </source>
</evidence>
<dbReference type="SMART" id="SM00355">
    <property type="entry name" value="ZnF_C2H2"/>
    <property type="match status" value="3"/>
</dbReference>
<keyword evidence="9" id="KW-0804">Transcription</keyword>
<dbReference type="InterPro" id="IPR013087">
    <property type="entry name" value="Znf_C2H2_type"/>
</dbReference>
<keyword evidence="3" id="KW-0677">Repeat</keyword>
<comment type="subcellular location">
    <subcellularLocation>
        <location evidence="1">Nucleus</location>
    </subcellularLocation>
</comment>
<evidence type="ECO:0000256" key="1">
    <source>
        <dbReference type="ARBA" id="ARBA00004123"/>
    </source>
</evidence>
<evidence type="ECO:0000256" key="8">
    <source>
        <dbReference type="ARBA" id="ARBA00023159"/>
    </source>
</evidence>
<dbReference type="GO" id="GO:0045743">
    <property type="term" value="P:positive regulation of fibroblast growth factor receptor signaling pathway"/>
    <property type="evidence" value="ECO:0007669"/>
    <property type="project" value="UniProtKB-ARBA"/>
</dbReference>
<proteinExistence type="inferred from homology"/>
<dbReference type="PROSITE" id="PS50157">
    <property type="entry name" value="ZINC_FINGER_C2H2_2"/>
    <property type="match status" value="3"/>
</dbReference>
<protein>
    <submittedName>
        <fullName evidence="15">Sp1 transcription factor</fullName>
    </submittedName>
</protein>
<evidence type="ECO:0000256" key="2">
    <source>
        <dbReference type="ARBA" id="ARBA00022723"/>
    </source>
</evidence>
<keyword evidence="6" id="KW-0805">Transcription regulation</keyword>
<dbReference type="InterPro" id="IPR036236">
    <property type="entry name" value="Znf_C2H2_sf"/>
</dbReference>
<dbReference type="GO" id="GO:0008270">
    <property type="term" value="F:zinc ion binding"/>
    <property type="evidence" value="ECO:0007669"/>
    <property type="project" value="UniProtKB-KW"/>
</dbReference>
<reference evidence="15" key="1">
    <citation type="submission" date="2025-08" db="UniProtKB">
        <authorList>
            <consortium name="Ensembl"/>
        </authorList>
    </citation>
    <scope>IDENTIFICATION</scope>
</reference>
<evidence type="ECO:0000256" key="7">
    <source>
        <dbReference type="ARBA" id="ARBA00023125"/>
    </source>
</evidence>
<dbReference type="PANTHER" id="PTHR23235">
    <property type="entry name" value="KRUEPPEL-LIKE TRANSCRIPTION FACTOR"/>
    <property type="match status" value="1"/>
</dbReference>
<evidence type="ECO:0000256" key="13">
    <source>
        <dbReference type="SAM" id="MobiDB-lite"/>
    </source>
</evidence>
<accession>A0A8C6T5X5</accession>
<reference evidence="15" key="2">
    <citation type="submission" date="2025-09" db="UniProtKB">
        <authorList>
            <consortium name="Ensembl"/>
        </authorList>
    </citation>
    <scope>IDENTIFICATION</scope>
</reference>
<feature type="domain" description="C2H2-type" evidence="14">
    <location>
        <begin position="349"/>
        <end position="376"/>
    </location>
</feature>
<feature type="domain" description="C2H2-type" evidence="14">
    <location>
        <begin position="319"/>
        <end position="348"/>
    </location>
</feature>
<comment type="similarity">
    <text evidence="11">Belongs to the Sp1 C2H2-type zinc-finger protein family.</text>
</comment>
<dbReference type="Proteomes" id="UP000694523">
    <property type="component" value="Unplaced"/>
</dbReference>
<evidence type="ECO:0000256" key="3">
    <source>
        <dbReference type="ARBA" id="ARBA00022737"/>
    </source>
</evidence>
<evidence type="ECO:0000256" key="4">
    <source>
        <dbReference type="ARBA" id="ARBA00022771"/>
    </source>
</evidence>
<evidence type="ECO:0000256" key="12">
    <source>
        <dbReference type="PROSITE-ProRule" id="PRU00042"/>
    </source>
</evidence>
<evidence type="ECO:0000256" key="6">
    <source>
        <dbReference type="ARBA" id="ARBA00023015"/>
    </source>
</evidence>
<evidence type="ECO:0000313" key="15">
    <source>
        <dbReference type="Ensembl" id="ENSNMLP00000016908.1"/>
    </source>
</evidence>
<dbReference type="PANTHER" id="PTHR23235:SF16">
    <property type="entry name" value="TRANSCRIPTION FACTOR SP1"/>
    <property type="match status" value="1"/>
</dbReference>
<dbReference type="Gene3D" id="3.30.160.60">
    <property type="entry name" value="Classic Zinc Finger"/>
    <property type="match status" value="3"/>
</dbReference>
<dbReference type="SUPFAM" id="SSF57667">
    <property type="entry name" value="beta-beta-alpha zinc fingers"/>
    <property type="match status" value="1"/>
</dbReference>
<keyword evidence="10" id="KW-0539">Nucleus</keyword>
<feature type="domain" description="C2H2-type" evidence="14">
    <location>
        <begin position="289"/>
        <end position="318"/>
    </location>
</feature>
<keyword evidence="2" id="KW-0479">Metal-binding</keyword>
<evidence type="ECO:0000256" key="10">
    <source>
        <dbReference type="ARBA" id="ARBA00023242"/>
    </source>
</evidence>
<dbReference type="Pfam" id="PF00096">
    <property type="entry name" value="zf-C2H2"/>
    <property type="match status" value="3"/>
</dbReference>
<keyword evidence="5" id="KW-0862">Zinc</keyword>
<evidence type="ECO:0000313" key="16">
    <source>
        <dbReference type="Proteomes" id="UP000694523"/>
    </source>
</evidence>
<dbReference type="GO" id="GO:0000981">
    <property type="term" value="F:DNA-binding transcription factor activity, RNA polymerase II-specific"/>
    <property type="evidence" value="ECO:0007669"/>
    <property type="project" value="TreeGrafter"/>
</dbReference>
<dbReference type="FunFam" id="3.30.160.60:FF:000014">
    <property type="entry name" value="Transcription factor Sp3"/>
    <property type="match status" value="1"/>
</dbReference>